<reference evidence="2 3" key="1">
    <citation type="journal article" date="2019" name="Sci. Rep.">
        <title>A high-quality genome of Eragrostis curvula grass provides insights into Poaceae evolution and supports new strategies to enhance forage quality.</title>
        <authorList>
            <person name="Carballo J."/>
            <person name="Santos B.A.C.M."/>
            <person name="Zappacosta D."/>
            <person name="Garbus I."/>
            <person name="Selva J.P."/>
            <person name="Gallo C.A."/>
            <person name="Diaz A."/>
            <person name="Albertini E."/>
            <person name="Caccamo M."/>
            <person name="Echenique V."/>
        </authorList>
    </citation>
    <scope>NUCLEOTIDE SEQUENCE [LARGE SCALE GENOMIC DNA]</scope>
    <source>
        <strain evidence="3">cv. Victoria</strain>
        <tissue evidence="2">Leaf</tissue>
    </source>
</reference>
<name>A0A5J9VUK5_9POAL</name>
<dbReference type="EMBL" id="RWGY01000007">
    <property type="protein sequence ID" value="TVU39265.1"/>
    <property type="molecule type" value="Genomic_DNA"/>
</dbReference>
<feature type="region of interest" description="Disordered" evidence="1">
    <location>
        <begin position="43"/>
        <end position="63"/>
    </location>
</feature>
<evidence type="ECO:0000313" key="3">
    <source>
        <dbReference type="Proteomes" id="UP000324897"/>
    </source>
</evidence>
<gene>
    <name evidence="2" type="ORF">EJB05_12675</name>
</gene>
<organism evidence="2 3">
    <name type="scientific">Eragrostis curvula</name>
    <name type="common">weeping love grass</name>
    <dbReference type="NCBI Taxonomy" id="38414"/>
    <lineage>
        <taxon>Eukaryota</taxon>
        <taxon>Viridiplantae</taxon>
        <taxon>Streptophyta</taxon>
        <taxon>Embryophyta</taxon>
        <taxon>Tracheophyta</taxon>
        <taxon>Spermatophyta</taxon>
        <taxon>Magnoliopsida</taxon>
        <taxon>Liliopsida</taxon>
        <taxon>Poales</taxon>
        <taxon>Poaceae</taxon>
        <taxon>PACMAD clade</taxon>
        <taxon>Chloridoideae</taxon>
        <taxon>Eragrostideae</taxon>
        <taxon>Eragrostidinae</taxon>
        <taxon>Eragrostis</taxon>
    </lineage>
</organism>
<dbReference type="Gramene" id="TVU39265">
    <property type="protein sequence ID" value="TVU39265"/>
    <property type="gene ID" value="EJB05_12675"/>
</dbReference>
<protein>
    <submittedName>
        <fullName evidence="2">Uncharacterized protein</fullName>
    </submittedName>
</protein>
<proteinExistence type="predicted"/>
<comment type="caution">
    <text evidence="2">The sequence shown here is derived from an EMBL/GenBank/DDBJ whole genome shotgun (WGS) entry which is preliminary data.</text>
</comment>
<accession>A0A5J9VUK5</accession>
<dbReference type="Proteomes" id="UP000324897">
    <property type="component" value="Chromosome 4"/>
</dbReference>
<keyword evidence="3" id="KW-1185">Reference proteome</keyword>
<evidence type="ECO:0000256" key="1">
    <source>
        <dbReference type="SAM" id="MobiDB-lite"/>
    </source>
</evidence>
<sequence>MITILREKIEISILALKTFPGGLFPRQAIRLIETLIEFEGKEKAQPGRAQAGAGGSRNVPSSRQRRRIHAQLIQLAVAIYTRRTIGREVLSPTISIPAPPPEGKPETLVLHWFALFPSLGTLGEDRTNQVSSWLNFPPLLSLKDPRRGSSLLMI</sequence>
<feature type="non-terminal residue" evidence="2">
    <location>
        <position position="1"/>
    </location>
</feature>
<evidence type="ECO:0000313" key="2">
    <source>
        <dbReference type="EMBL" id="TVU39265.1"/>
    </source>
</evidence>
<dbReference type="AlphaFoldDB" id="A0A5J9VUK5"/>